<dbReference type="PANTHER" id="PTHR10612">
    <property type="entry name" value="APOLIPOPROTEIN D"/>
    <property type="match status" value="1"/>
</dbReference>
<comment type="subunit">
    <text evidence="2">Homodimer.</text>
</comment>
<protein>
    <recommendedName>
        <fullName evidence="2">Outer membrane lipoprotein Blc</fullName>
    </recommendedName>
</protein>
<dbReference type="CDD" id="cd19438">
    <property type="entry name" value="lipocalin_Blc-like"/>
    <property type="match status" value="1"/>
</dbReference>
<dbReference type="PANTHER" id="PTHR10612:SF34">
    <property type="entry name" value="APOLIPOPROTEIN D"/>
    <property type="match status" value="1"/>
</dbReference>
<dbReference type="STRING" id="667676.SAMN05192539_103326"/>
<dbReference type="GO" id="GO:0008289">
    <property type="term" value="F:lipid binding"/>
    <property type="evidence" value="ECO:0007669"/>
    <property type="project" value="UniProtKB-UniRule"/>
</dbReference>
<evidence type="ECO:0000256" key="1">
    <source>
        <dbReference type="ARBA" id="ARBA00006889"/>
    </source>
</evidence>
<dbReference type="GO" id="GO:0006950">
    <property type="term" value="P:response to stress"/>
    <property type="evidence" value="ECO:0007669"/>
    <property type="project" value="UniProtKB-ARBA"/>
</dbReference>
<evidence type="ECO:0000313" key="5">
    <source>
        <dbReference type="EMBL" id="SEK04086.1"/>
    </source>
</evidence>
<accession>A0A1H7DQQ2</accession>
<evidence type="ECO:0000256" key="3">
    <source>
        <dbReference type="SAM" id="Phobius"/>
    </source>
</evidence>
<dbReference type="InterPro" id="IPR002446">
    <property type="entry name" value="Lipocalin_bac"/>
</dbReference>
<dbReference type="Gene3D" id="2.40.128.20">
    <property type="match status" value="1"/>
</dbReference>
<dbReference type="OrthoDB" id="9793905at2"/>
<dbReference type="InterPro" id="IPR000566">
    <property type="entry name" value="Lipocln_cytosolic_FA-bd_dom"/>
</dbReference>
<dbReference type="SUPFAM" id="SSF50814">
    <property type="entry name" value="Lipocalins"/>
    <property type="match status" value="1"/>
</dbReference>
<dbReference type="InterPro" id="IPR012674">
    <property type="entry name" value="Calycin"/>
</dbReference>
<keyword evidence="2" id="KW-0998">Cell outer membrane</keyword>
<reference evidence="6" key="1">
    <citation type="submission" date="2016-10" db="EMBL/GenBank/DDBJ databases">
        <authorList>
            <person name="Varghese N."/>
            <person name="Submissions S."/>
        </authorList>
    </citation>
    <scope>NUCLEOTIDE SEQUENCE [LARGE SCALE GENOMIC DNA]</scope>
    <source>
        <strain evidence="6">LMG 26031</strain>
    </source>
</reference>
<feature type="domain" description="Lipocalin/cytosolic fatty-acid binding" evidence="4">
    <location>
        <begin position="59"/>
        <end position="199"/>
    </location>
</feature>
<dbReference type="Proteomes" id="UP000198866">
    <property type="component" value="Unassembled WGS sequence"/>
</dbReference>
<dbReference type="InterPro" id="IPR022271">
    <property type="entry name" value="Lipocalin_ApoD"/>
</dbReference>
<name>A0A1H7DQQ2_9BURK</name>
<dbReference type="GO" id="GO:0009279">
    <property type="term" value="C:cell outer membrane"/>
    <property type="evidence" value="ECO:0007669"/>
    <property type="project" value="UniProtKB-SubCell"/>
</dbReference>
<gene>
    <name evidence="5" type="ORF">SAMN05192539_103326</name>
</gene>
<dbReference type="AlphaFoldDB" id="A0A1H7DQQ2"/>
<dbReference type="PRINTS" id="PR01171">
    <property type="entry name" value="BCTLIPOCALIN"/>
</dbReference>
<comment type="function">
    <text evidence="2">Involved in the storage or transport of lipids necessary for membrane maintenance under stressful conditions. Displays a binding preference for lysophospholipids.</text>
</comment>
<keyword evidence="2" id="KW-0446">Lipid-binding</keyword>
<dbReference type="EMBL" id="FNYE01000033">
    <property type="protein sequence ID" value="SEK04086.1"/>
    <property type="molecule type" value="Genomic_DNA"/>
</dbReference>
<dbReference type="RefSeq" id="WP_090871896.1">
    <property type="nucleotide sequence ID" value="NZ_FNYE01000033.1"/>
</dbReference>
<keyword evidence="6" id="KW-1185">Reference proteome</keyword>
<comment type="similarity">
    <text evidence="1 2">Belongs to the calycin superfamily. Lipocalin family.</text>
</comment>
<keyword evidence="3" id="KW-1133">Transmembrane helix</keyword>
<sequence length="200" mass="22563">MSVERSVNDNIEQSNFPKRSAIVAAAVVAVVTLGIAVTYAIRLKSRKGNARVPEPVKSVDLDRYTGHWYEFARYDNHFERGRDFVTANYAKRDDGSLSVINTGRDGANGVRRIARGKARVMPGSDNAKLKVSFFGPFYVGDYWVLDHADDYRWSIVGEPSGAYLWILTRDEKPAGELQHALLERVRALGYDLSMLRRTQH</sequence>
<comment type="subcellular location">
    <subcellularLocation>
        <location evidence="2">Cell outer membrane</location>
    </subcellularLocation>
</comment>
<proteinExistence type="inferred from homology"/>
<evidence type="ECO:0000313" key="6">
    <source>
        <dbReference type="Proteomes" id="UP000198866"/>
    </source>
</evidence>
<dbReference type="PIRSF" id="PIRSF036893">
    <property type="entry name" value="Lipocalin_ApoD"/>
    <property type="match status" value="1"/>
</dbReference>
<dbReference type="InterPro" id="IPR047202">
    <property type="entry name" value="Lipocalin_Blc-like_dom"/>
</dbReference>
<evidence type="ECO:0000256" key="2">
    <source>
        <dbReference type="PIRNR" id="PIRNR036893"/>
    </source>
</evidence>
<organism evidence="5 6">
    <name type="scientific">Paraburkholderia diazotrophica</name>
    <dbReference type="NCBI Taxonomy" id="667676"/>
    <lineage>
        <taxon>Bacteria</taxon>
        <taxon>Pseudomonadati</taxon>
        <taxon>Pseudomonadota</taxon>
        <taxon>Betaproteobacteria</taxon>
        <taxon>Burkholderiales</taxon>
        <taxon>Burkholderiaceae</taxon>
        <taxon>Paraburkholderia</taxon>
    </lineage>
</organism>
<keyword evidence="3" id="KW-0812">Transmembrane</keyword>
<evidence type="ECO:0000259" key="4">
    <source>
        <dbReference type="Pfam" id="PF08212"/>
    </source>
</evidence>
<dbReference type="Pfam" id="PF08212">
    <property type="entry name" value="Lipocalin_2"/>
    <property type="match status" value="1"/>
</dbReference>
<feature type="transmembrane region" description="Helical" evidence="3">
    <location>
        <begin position="20"/>
        <end position="41"/>
    </location>
</feature>
<keyword evidence="2 5" id="KW-0449">Lipoprotein</keyword>
<keyword evidence="2 3" id="KW-0472">Membrane</keyword>